<reference evidence="2" key="1">
    <citation type="submission" date="2011-04" db="EMBL/GenBank/DDBJ databases">
        <title>Evolution of plant cell wall degrading machinery underlies the functional diversity of forest fungi.</title>
        <authorList>
            <consortium name="US DOE Joint Genome Institute (JGI-PGF)"/>
            <person name="Eastwood D.C."/>
            <person name="Floudas D."/>
            <person name="Binder M."/>
            <person name="Majcherczyk A."/>
            <person name="Schneider P."/>
            <person name="Aerts A."/>
            <person name="Asiegbu F.O."/>
            <person name="Baker S.E."/>
            <person name="Barry K."/>
            <person name="Bendiksby M."/>
            <person name="Blumentritt M."/>
            <person name="Coutinho P.M."/>
            <person name="Cullen D."/>
            <person name="Cullen D."/>
            <person name="Gathman A."/>
            <person name="Goodell B."/>
            <person name="Henrissat B."/>
            <person name="Ihrmark K."/>
            <person name="Kauserud H."/>
            <person name="Kohler A."/>
            <person name="LaButti K."/>
            <person name="Lapidus A."/>
            <person name="Lavin J.L."/>
            <person name="Lee Y.-H."/>
            <person name="Lindquist E."/>
            <person name="Lilly W."/>
            <person name="Lucas S."/>
            <person name="Morin E."/>
            <person name="Murat C."/>
            <person name="Oguiza J.A."/>
            <person name="Park J."/>
            <person name="Pisabarro A.G."/>
            <person name="Riley R."/>
            <person name="Rosling A."/>
            <person name="Salamov A."/>
            <person name="Schmidt O."/>
            <person name="Schmutz J."/>
            <person name="Skrede I."/>
            <person name="Stenlid J."/>
            <person name="Wiebenga A."/>
            <person name="Xie X."/>
            <person name="Kues U."/>
            <person name="Hibbett D.S."/>
            <person name="Hoffmeister D."/>
            <person name="Hogberg N."/>
            <person name="Martin F."/>
            <person name="Grigoriev I.V."/>
            <person name="Watkinson S.C."/>
        </authorList>
    </citation>
    <scope>NUCLEOTIDE SEQUENCE</scope>
    <source>
        <strain evidence="2">S7.9</strain>
    </source>
</reference>
<gene>
    <name evidence="2" type="ORF">SERLADRAFT_478832</name>
</gene>
<name>F8PAZ2_SERL9</name>
<dbReference type="GeneID" id="18821241"/>
<feature type="compositionally biased region" description="Polar residues" evidence="1">
    <location>
        <begin position="1"/>
        <end position="18"/>
    </location>
</feature>
<sequence>MSQRASRKSSIMGATQPVNKLHPVDLTTYDDGTDSDSSYVESQPEDLDDSWPYRFKLSDSVWIRTSGGNWQSGRVSGQPKLGQTREKDGLFYPVIFCTKLRKYFAPLNGEIKPDTPHIRKLLEEGGWL</sequence>
<proteinExistence type="predicted"/>
<accession>F8PAZ2</accession>
<dbReference type="HOGENOM" id="CLU_133939_0_0_1"/>
<protein>
    <submittedName>
        <fullName evidence="2">Uncharacterized protein</fullName>
    </submittedName>
</protein>
<dbReference type="AlphaFoldDB" id="F8PAZ2"/>
<dbReference type="OrthoDB" id="3205170at2759"/>
<dbReference type="Proteomes" id="UP000008064">
    <property type="component" value="Unassembled WGS sequence"/>
</dbReference>
<dbReference type="KEGG" id="sla:SERLADRAFT_478832"/>
<evidence type="ECO:0000256" key="1">
    <source>
        <dbReference type="SAM" id="MobiDB-lite"/>
    </source>
</evidence>
<dbReference type="RefSeq" id="XP_007323565.1">
    <property type="nucleotide sequence ID" value="XM_007323503.1"/>
</dbReference>
<evidence type="ECO:0000313" key="2">
    <source>
        <dbReference type="EMBL" id="EGO19432.1"/>
    </source>
</evidence>
<organism>
    <name type="scientific">Serpula lacrymans var. lacrymans (strain S7.9)</name>
    <name type="common">Dry rot fungus</name>
    <dbReference type="NCBI Taxonomy" id="578457"/>
    <lineage>
        <taxon>Eukaryota</taxon>
        <taxon>Fungi</taxon>
        <taxon>Dikarya</taxon>
        <taxon>Basidiomycota</taxon>
        <taxon>Agaricomycotina</taxon>
        <taxon>Agaricomycetes</taxon>
        <taxon>Agaricomycetidae</taxon>
        <taxon>Boletales</taxon>
        <taxon>Coniophorineae</taxon>
        <taxon>Serpulaceae</taxon>
        <taxon>Serpula</taxon>
    </lineage>
</organism>
<feature type="region of interest" description="Disordered" evidence="1">
    <location>
        <begin position="1"/>
        <end position="47"/>
    </location>
</feature>
<feature type="compositionally biased region" description="Low complexity" evidence="1">
    <location>
        <begin position="25"/>
        <end position="38"/>
    </location>
</feature>
<dbReference type="EMBL" id="GL945443">
    <property type="protein sequence ID" value="EGO19432.1"/>
    <property type="molecule type" value="Genomic_DNA"/>
</dbReference>